<dbReference type="SUPFAM" id="SSF51735">
    <property type="entry name" value="NAD(P)-binding Rossmann-fold domains"/>
    <property type="match status" value="1"/>
</dbReference>
<name>A0A5E4XNA5_9BURK</name>
<dbReference type="PROSITE" id="PS00061">
    <property type="entry name" value="ADH_SHORT"/>
    <property type="match status" value="1"/>
</dbReference>
<dbReference type="EMBL" id="CABPRU010000012">
    <property type="protein sequence ID" value="VVE37780.1"/>
    <property type="molecule type" value="Genomic_DNA"/>
</dbReference>
<dbReference type="InterPro" id="IPR020904">
    <property type="entry name" value="Sc_DH/Rdtase_CS"/>
</dbReference>
<dbReference type="CDD" id="cd05233">
    <property type="entry name" value="SDR_c"/>
    <property type="match status" value="1"/>
</dbReference>
<reference evidence="3 4" key="1">
    <citation type="submission" date="2019-08" db="EMBL/GenBank/DDBJ databases">
        <authorList>
            <person name="Peeters C."/>
        </authorList>
    </citation>
    <scope>NUCLEOTIDE SEQUENCE [LARGE SCALE GENOMIC DNA]</scope>
    <source>
        <strain evidence="3 4">LMG 31013</strain>
    </source>
</reference>
<evidence type="ECO:0000313" key="4">
    <source>
        <dbReference type="Proteomes" id="UP000334380"/>
    </source>
</evidence>
<dbReference type="Pfam" id="PF00106">
    <property type="entry name" value="adh_short"/>
    <property type="match status" value="1"/>
</dbReference>
<evidence type="ECO:0000256" key="2">
    <source>
        <dbReference type="RuleBase" id="RU000363"/>
    </source>
</evidence>
<dbReference type="InterPro" id="IPR002347">
    <property type="entry name" value="SDR_fam"/>
</dbReference>
<dbReference type="AlphaFoldDB" id="A0A5E4XNA5"/>
<keyword evidence="4" id="KW-1185">Reference proteome</keyword>
<gene>
    <name evidence="3" type="ORF">PTE31013_04018</name>
</gene>
<dbReference type="PANTHER" id="PTHR42879">
    <property type="entry name" value="3-OXOACYL-(ACYL-CARRIER-PROTEIN) REDUCTASE"/>
    <property type="match status" value="1"/>
</dbReference>
<evidence type="ECO:0000313" key="3">
    <source>
        <dbReference type="EMBL" id="VVE37780.1"/>
    </source>
</evidence>
<dbReference type="PANTHER" id="PTHR42879:SF2">
    <property type="entry name" value="3-OXOACYL-[ACYL-CARRIER-PROTEIN] REDUCTASE FABG"/>
    <property type="match status" value="1"/>
</dbReference>
<protein>
    <submittedName>
        <fullName evidence="3">3-hydroxyacyl-CoA dehydrogenase</fullName>
    </submittedName>
</protein>
<dbReference type="RefSeq" id="WP_150614393.1">
    <property type="nucleotide sequence ID" value="NZ_CABPRU010000012.1"/>
</dbReference>
<comment type="similarity">
    <text evidence="1 2">Belongs to the short-chain dehydrogenases/reductases (SDR) family.</text>
</comment>
<dbReference type="Gene3D" id="3.40.50.720">
    <property type="entry name" value="NAD(P)-binding Rossmann-like Domain"/>
    <property type="match status" value="1"/>
</dbReference>
<dbReference type="Proteomes" id="UP000334380">
    <property type="component" value="Unassembled WGS sequence"/>
</dbReference>
<dbReference type="GO" id="GO:0032787">
    <property type="term" value="P:monocarboxylic acid metabolic process"/>
    <property type="evidence" value="ECO:0007669"/>
    <property type="project" value="UniProtKB-ARBA"/>
</dbReference>
<sequence length="270" mass="27271">MTSTTISASASPASLEGVHALVTGGARGIGEAVARSLLAQGARVTLLGRNEATLANGAQALAARGEVAWVSADISDAAAVGAAFGRAAERFGPVQVLVNNAGQALSAPFGKTDTVLWQQMIDVNLTGTFHCISAALPAMLAAGWGRIVNVASTAGLIGYPYVTAYCAAKHGVVGLTRALALEVAKKGVTVNAVCPGYTETDIVRDAVANIVAKTGRSEDDARAELARRNPQGRLVQPQEVADAVLWLCQPGASAVTGQSVAVAGGEVTVG</sequence>
<dbReference type="PRINTS" id="PR00081">
    <property type="entry name" value="GDHRDH"/>
</dbReference>
<proteinExistence type="inferred from homology"/>
<dbReference type="FunFam" id="3.40.50.720:FF:000084">
    <property type="entry name" value="Short-chain dehydrogenase reductase"/>
    <property type="match status" value="1"/>
</dbReference>
<evidence type="ECO:0000256" key="1">
    <source>
        <dbReference type="ARBA" id="ARBA00006484"/>
    </source>
</evidence>
<dbReference type="PRINTS" id="PR00080">
    <property type="entry name" value="SDRFAMILY"/>
</dbReference>
<accession>A0A5E4XNA5</accession>
<organism evidence="3 4">
    <name type="scientific">Pandoraea terrigena</name>
    <dbReference type="NCBI Taxonomy" id="2508292"/>
    <lineage>
        <taxon>Bacteria</taxon>
        <taxon>Pseudomonadati</taxon>
        <taxon>Pseudomonadota</taxon>
        <taxon>Betaproteobacteria</taxon>
        <taxon>Burkholderiales</taxon>
        <taxon>Burkholderiaceae</taxon>
        <taxon>Pandoraea</taxon>
    </lineage>
</organism>
<dbReference type="OrthoDB" id="9786435at2"/>
<dbReference type="InterPro" id="IPR050259">
    <property type="entry name" value="SDR"/>
</dbReference>
<dbReference type="InterPro" id="IPR036291">
    <property type="entry name" value="NAD(P)-bd_dom_sf"/>
</dbReference>